<name>A0AAN7YUV3_9PEZI</name>
<gene>
    <name evidence="2" type="ORF">RRF57_001326</name>
</gene>
<reference evidence="2 3" key="1">
    <citation type="submission" date="2023-10" db="EMBL/GenBank/DDBJ databases">
        <title>Draft genome sequence of Xylaria bambusicola isolate GMP-LS, the root and basal stem rot pathogen of sugarcane in Indonesia.</title>
        <authorList>
            <person name="Selvaraj P."/>
            <person name="Muralishankar V."/>
            <person name="Muruganantham S."/>
            <person name="Sp S."/>
            <person name="Haryani S."/>
            <person name="Lau K.J.X."/>
            <person name="Naqvi N.I."/>
        </authorList>
    </citation>
    <scope>NUCLEOTIDE SEQUENCE [LARGE SCALE GENOMIC DNA]</scope>
    <source>
        <strain evidence="2">GMP-LS</strain>
    </source>
</reference>
<accession>A0AAN7YUV3</accession>
<proteinExistence type="predicted"/>
<keyword evidence="1" id="KW-0472">Membrane</keyword>
<keyword evidence="1" id="KW-1133">Transmembrane helix</keyword>
<evidence type="ECO:0000313" key="2">
    <source>
        <dbReference type="EMBL" id="KAK5625610.1"/>
    </source>
</evidence>
<sequence>MASALALTATVIAVIYSFFRALVFLRHDAREPKAVIGAIPYLSPLFGMVVGQDKFYQRLRYSVKSLVPLS</sequence>
<organism evidence="2 3">
    <name type="scientific">Xylaria bambusicola</name>
    <dbReference type="NCBI Taxonomy" id="326684"/>
    <lineage>
        <taxon>Eukaryota</taxon>
        <taxon>Fungi</taxon>
        <taxon>Dikarya</taxon>
        <taxon>Ascomycota</taxon>
        <taxon>Pezizomycotina</taxon>
        <taxon>Sordariomycetes</taxon>
        <taxon>Xylariomycetidae</taxon>
        <taxon>Xylariales</taxon>
        <taxon>Xylariaceae</taxon>
        <taxon>Xylaria</taxon>
    </lineage>
</organism>
<comment type="caution">
    <text evidence="2">The sequence shown here is derived from an EMBL/GenBank/DDBJ whole genome shotgun (WGS) entry which is preliminary data.</text>
</comment>
<evidence type="ECO:0000313" key="3">
    <source>
        <dbReference type="Proteomes" id="UP001305414"/>
    </source>
</evidence>
<dbReference type="AlphaFoldDB" id="A0AAN7YUV3"/>
<keyword evidence="1" id="KW-0812">Transmembrane</keyword>
<feature type="transmembrane region" description="Helical" evidence="1">
    <location>
        <begin position="6"/>
        <end position="25"/>
    </location>
</feature>
<dbReference type="Proteomes" id="UP001305414">
    <property type="component" value="Unassembled WGS sequence"/>
</dbReference>
<keyword evidence="3" id="KW-1185">Reference proteome</keyword>
<protein>
    <submittedName>
        <fullName evidence="2">Uncharacterized protein</fullName>
    </submittedName>
</protein>
<dbReference type="EMBL" id="JAWHQM010000002">
    <property type="protein sequence ID" value="KAK5625610.1"/>
    <property type="molecule type" value="Genomic_DNA"/>
</dbReference>
<evidence type="ECO:0000256" key="1">
    <source>
        <dbReference type="SAM" id="Phobius"/>
    </source>
</evidence>